<keyword evidence="1" id="KW-0812">Transmembrane</keyword>
<feature type="transmembrane region" description="Helical" evidence="1">
    <location>
        <begin position="12"/>
        <end position="30"/>
    </location>
</feature>
<proteinExistence type="predicted"/>
<evidence type="ECO:0000256" key="1">
    <source>
        <dbReference type="SAM" id="Phobius"/>
    </source>
</evidence>
<keyword evidence="1" id="KW-0472">Membrane</keyword>
<dbReference type="Proteomes" id="UP000030361">
    <property type="component" value="Chromosome"/>
</dbReference>
<dbReference type="KEGG" id="lcu:PL11_004890"/>
<organism evidence="2 3">
    <name type="scientific">Lentilactobacillus curieae</name>
    <dbReference type="NCBI Taxonomy" id="1138822"/>
    <lineage>
        <taxon>Bacteria</taxon>
        <taxon>Bacillati</taxon>
        <taxon>Bacillota</taxon>
        <taxon>Bacilli</taxon>
        <taxon>Lactobacillales</taxon>
        <taxon>Lactobacillaceae</taxon>
        <taxon>Lentilactobacillus</taxon>
    </lineage>
</organism>
<gene>
    <name evidence="2" type="ORF">PL11_004890</name>
</gene>
<dbReference type="RefSeq" id="WP_035167760.1">
    <property type="nucleotide sequence ID" value="NZ_CP018906.1"/>
</dbReference>
<keyword evidence="3" id="KW-1185">Reference proteome</keyword>
<keyword evidence="1" id="KW-1133">Transmembrane helix</keyword>
<sequence length="67" mass="7627">MKLIFKKFAGQSLISWIFQLALIWVAWQVASKSMPNNLTTIFIAAGLLLAIYISFSLDKKYNQSESK</sequence>
<name>A0A1S6QI75_9LACO</name>
<reference evidence="2 3" key="1">
    <citation type="journal article" date="2015" name="Genome Announc.">
        <title>Genome Sequence of Lactobacillus curieae CCTCC M 2011381T, a Novel Producer of Gamma-aminobutyric Acid.</title>
        <authorList>
            <person name="Wang Y."/>
            <person name="Wang Y."/>
            <person name="Lang C."/>
            <person name="Wei D."/>
            <person name="Xu P."/>
            <person name="Xie J."/>
        </authorList>
    </citation>
    <scope>NUCLEOTIDE SEQUENCE [LARGE SCALE GENOMIC DNA]</scope>
    <source>
        <strain evidence="2 3">CCTCC M 2011381</strain>
    </source>
</reference>
<evidence type="ECO:0000313" key="2">
    <source>
        <dbReference type="EMBL" id="AQW21308.1"/>
    </source>
</evidence>
<feature type="transmembrane region" description="Helical" evidence="1">
    <location>
        <begin position="36"/>
        <end position="57"/>
    </location>
</feature>
<dbReference type="OrthoDB" id="2309448at2"/>
<evidence type="ECO:0000313" key="3">
    <source>
        <dbReference type="Proteomes" id="UP000030361"/>
    </source>
</evidence>
<protein>
    <submittedName>
        <fullName evidence="2">Uncharacterized protein</fullName>
    </submittedName>
</protein>
<dbReference type="eggNOG" id="ENOG502ZHPK">
    <property type="taxonomic scope" value="Bacteria"/>
</dbReference>
<dbReference type="AlphaFoldDB" id="A0A1S6QI75"/>
<dbReference type="EMBL" id="CP018906">
    <property type="protein sequence ID" value="AQW21308.1"/>
    <property type="molecule type" value="Genomic_DNA"/>
</dbReference>
<accession>A0A1S6QI75</accession>